<evidence type="ECO:0008006" key="4">
    <source>
        <dbReference type="Google" id="ProtNLM"/>
    </source>
</evidence>
<protein>
    <recommendedName>
        <fullName evidence="4">Alpha/beta hydrolase</fullName>
    </recommendedName>
</protein>
<dbReference type="EMBL" id="JAHWXH010000001">
    <property type="protein sequence ID" value="MDS0244187.1"/>
    <property type="molecule type" value="Genomic_DNA"/>
</dbReference>
<feature type="region of interest" description="Disordered" evidence="1">
    <location>
        <begin position="168"/>
        <end position="201"/>
    </location>
</feature>
<organism evidence="2 3">
    <name type="scientific">Microbacterium aurantiacum</name>
    <dbReference type="NCBI Taxonomy" id="162393"/>
    <lineage>
        <taxon>Bacteria</taxon>
        <taxon>Bacillati</taxon>
        <taxon>Actinomycetota</taxon>
        <taxon>Actinomycetes</taxon>
        <taxon>Micrococcales</taxon>
        <taxon>Microbacteriaceae</taxon>
        <taxon>Microbacterium</taxon>
    </lineage>
</organism>
<gene>
    <name evidence="2" type="ORF">KZC50_01015</name>
</gene>
<reference evidence="2 3" key="1">
    <citation type="submission" date="2021-06" db="EMBL/GenBank/DDBJ databases">
        <title>Genome-based taxonomic framework of Microbacterium strains isolated from marine environment, the description of four new species and reclassification of four preexisting species.</title>
        <authorList>
            <person name="Lee S.D."/>
            <person name="Kim S.-M."/>
            <person name="Byeon Y.-S."/>
            <person name="Yang H.L."/>
            <person name="Kim I.S."/>
        </authorList>
    </citation>
    <scope>NUCLEOTIDE SEQUENCE [LARGE SCALE GENOMIC DNA]</scope>
    <source>
        <strain evidence="2 3">KACC 20514</strain>
    </source>
</reference>
<name>A0AAJ2HB09_9MICO</name>
<proteinExistence type="predicted"/>
<dbReference type="Proteomes" id="UP001183582">
    <property type="component" value="Unassembled WGS sequence"/>
</dbReference>
<dbReference type="RefSeq" id="WP_310890276.1">
    <property type="nucleotide sequence ID" value="NZ_BAAAGR010000001.1"/>
</dbReference>
<feature type="compositionally biased region" description="Pro residues" evidence="1">
    <location>
        <begin position="172"/>
        <end position="194"/>
    </location>
</feature>
<evidence type="ECO:0000313" key="2">
    <source>
        <dbReference type="EMBL" id="MDS0244187.1"/>
    </source>
</evidence>
<evidence type="ECO:0000256" key="1">
    <source>
        <dbReference type="SAM" id="MobiDB-lite"/>
    </source>
</evidence>
<dbReference type="SUPFAM" id="SSF53474">
    <property type="entry name" value="alpha/beta-Hydrolases"/>
    <property type="match status" value="1"/>
</dbReference>
<comment type="caution">
    <text evidence="2">The sequence shown here is derived from an EMBL/GenBank/DDBJ whole genome shotgun (WGS) entry which is preliminary data.</text>
</comment>
<dbReference type="AlphaFoldDB" id="A0AAJ2HB09"/>
<accession>A0AAJ2HB09</accession>
<evidence type="ECO:0000313" key="3">
    <source>
        <dbReference type="Proteomes" id="UP001183582"/>
    </source>
</evidence>
<dbReference type="GeneID" id="301456763"/>
<sequence>MRPQIPRGMAAFAVPAVQAVPAVPAVPAVQPVQALAGASAESIEDLAASSRAAQYLLMAASSLSGTAPEGDALNAPAVAPAAARVTRPPTDPIDLAAAAALYAEVTTTGDPTTLARLLAGRLRAATPVEAAAASVALHAMMPDHPGAAAALARLVRSADPLARAIAQTAAPAAPPAPGTPAPTAAPAPPAPPAPTRSRAAVSTTVHGTFAMLGDTGSRWYIPGAPLHDHLEARVGRNLYDGPGFFTWSGQYSDSARRAAGDALVAWTSAATDAGTLDVVYAHSHGGTVALNAASVGQRIRVLVLMHVPAVERMPGEWATIRRAVDRVIVLRTRFDLVVLADTLASRLRPPRSRTTFAQTDLPYELVDPTQSEVAAPIDLFSHDYFLRVPTWERERLANLVRRQPSSSA</sequence>
<dbReference type="InterPro" id="IPR029058">
    <property type="entry name" value="AB_hydrolase_fold"/>
</dbReference>